<dbReference type="CDD" id="cd04301">
    <property type="entry name" value="NAT_SF"/>
    <property type="match status" value="1"/>
</dbReference>
<evidence type="ECO:0000313" key="4">
    <source>
        <dbReference type="EMBL" id="EMB22286.1"/>
    </source>
</evidence>
<dbReference type="InterPro" id="IPR016181">
    <property type="entry name" value="Acyl_CoA_acyltransferase"/>
</dbReference>
<reference evidence="4" key="1">
    <citation type="submission" date="2012-01" db="EMBL/GenBank/DDBJ databases">
        <title>The Genome Sequence of Treponema denticola OTK.</title>
        <authorList>
            <consortium name="The Broad Institute Genome Sequencing Platform"/>
            <person name="Earl A."/>
            <person name="Ward D."/>
            <person name="Feldgarden M."/>
            <person name="Gevers D."/>
            <person name="Blanton J.M."/>
            <person name="Fenno C.J."/>
            <person name="Baranova O.V."/>
            <person name="Mathney J."/>
            <person name="Dewhirst F.E."/>
            <person name="Izard J."/>
            <person name="Young S.K."/>
            <person name="Zeng Q."/>
            <person name="Gargeya S."/>
            <person name="Fitzgerald M."/>
            <person name="Haas B."/>
            <person name="Abouelleil A."/>
            <person name="Alvarado L."/>
            <person name="Arachchi H.M."/>
            <person name="Berlin A."/>
            <person name="Chapman S.B."/>
            <person name="Gearin G."/>
            <person name="Goldberg J."/>
            <person name="Griggs A."/>
            <person name="Gujja S."/>
            <person name="Hansen M."/>
            <person name="Heiman D."/>
            <person name="Howarth C."/>
            <person name="Larimer J."/>
            <person name="Lui A."/>
            <person name="MacDonald P.J.P."/>
            <person name="McCowen C."/>
            <person name="Montmayeur A."/>
            <person name="Murphy C."/>
            <person name="Neiman D."/>
            <person name="Pearson M."/>
            <person name="Priest M."/>
            <person name="Roberts A."/>
            <person name="Saif S."/>
            <person name="Shea T."/>
            <person name="Sisk P."/>
            <person name="Stolte C."/>
            <person name="Sykes S."/>
            <person name="Wortman J."/>
            <person name="Nusbaum C."/>
            <person name="Birren B."/>
        </authorList>
    </citation>
    <scope>NUCLEOTIDE SEQUENCE [LARGE SCALE GENOMIC DNA]</scope>
    <source>
        <strain evidence="4">OTK</strain>
    </source>
</reference>
<dbReference type="RefSeq" id="WP_002691852.1">
    <property type="nucleotide sequence ID" value="NZ_CM001797.1"/>
</dbReference>
<dbReference type="PIRSF" id="PIRSF037663">
    <property type="entry name" value="Acetyltransf_GNAT_prd"/>
    <property type="match status" value="1"/>
</dbReference>
<dbReference type="PROSITE" id="PS51186">
    <property type="entry name" value="GNAT"/>
    <property type="match status" value="1"/>
</dbReference>
<dbReference type="PANTHER" id="PTHR43800">
    <property type="entry name" value="PEPTIDYL-LYSINE N-ACETYLTRANSFERASE YJAB"/>
    <property type="match status" value="1"/>
</dbReference>
<comment type="caution">
    <text evidence="4">The sequence shown here is derived from an EMBL/GenBank/DDBJ whole genome shotgun (WGS) entry which is preliminary data.</text>
</comment>
<dbReference type="EMBL" id="AGDY01000005">
    <property type="protein sequence ID" value="EMB22286.1"/>
    <property type="molecule type" value="Genomic_DNA"/>
</dbReference>
<dbReference type="AlphaFoldDB" id="A0A0F6MPN2"/>
<dbReference type="InterPro" id="IPR017255">
    <property type="entry name" value="AcTrfase_GNAT_prd"/>
</dbReference>
<sequence>MNIRIMTADDYDAVYSLWMSCIGMGLNTIDDSKEGITKFLIRNPETCFVAESGEKITGVILTGNDGRRGYIYHLAVIPECRKQGIGAQLLSAALQALKKIGIVKVALVVFGKNKSGNDFWEKMGFTSRDDLVYRNKALTDICRIDT</sequence>
<evidence type="ECO:0000256" key="2">
    <source>
        <dbReference type="ARBA" id="ARBA00023315"/>
    </source>
</evidence>
<dbReference type="SUPFAM" id="SSF55729">
    <property type="entry name" value="Acyl-CoA N-acyltransferases (Nat)"/>
    <property type="match status" value="1"/>
</dbReference>
<keyword evidence="2" id="KW-0012">Acyltransferase</keyword>
<dbReference type="Gene3D" id="3.40.630.30">
    <property type="match status" value="1"/>
</dbReference>
<evidence type="ECO:0000256" key="1">
    <source>
        <dbReference type="ARBA" id="ARBA00022679"/>
    </source>
</evidence>
<dbReference type="Proteomes" id="UP000011701">
    <property type="component" value="Chromosome"/>
</dbReference>
<feature type="domain" description="N-acetyltransferase" evidence="3">
    <location>
        <begin position="1"/>
        <end position="145"/>
    </location>
</feature>
<evidence type="ECO:0000259" key="3">
    <source>
        <dbReference type="PROSITE" id="PS51186"/>
    </source>
</evidence>
<dbReference type="PANTHER" id="PTHR43800:SF1">
    <property type="entry name" value="PEPTIDYL-LYSINE N-ACETYLTRANSFERASE YJAB"/>
    <property type="match status" value="1"/>
</dbReference>
<dbReference type="HOGENOM" id="CLU_013985_34_1_12"/>
<dbReference type="PATRIC" id="fig|999434.4.peg.1247"/>
<dbReference type="InterPro" id="IPR000182">
    <property type="entry name" value="GNAT_dom"/>
</dbReference>
<name>A0A0F6MPN2_TREDN</name>
<dbReference type="Pfam" id="PF00583">
    <property type="entry name" value="Acetyltransf_1"/>
    <property type="match status" value="1"/>
</dbReference>
<organism evidence="4">
    <name type="scientific">Treponema denticola OTK</name>
    <dbReference type="NCBI Taxonomy" id="999434"/>
    <lineage>
        <taxon>Bacteria</taxon>
        <taxon>Pseudomonadati</taxon>
        <taxon>Spirochaetota</taxon>
        <taxon>Spirochaetia</taxon>
        <taxon>Spirochaetales</taxon>
        <taxon>Treponemataceae</taxon>
        <taxon>Treponema</taxon>
    </lineage>
</organism>
<protein>
    <recommendedName>
        <fullName evidence="3">N-acetyltransferase domain-containing protein</fullName>
    </recommendedName>
</protein>
<keyword evidence="1" id="KW-0808">Transferase</keyword>
<dbReference type="GO" id="GO:0016747">
    <property type="term" value="F:acyltransferase activity, transferring groups other than amino-acyl groups"/>
    <property type="evidence" value="ECO:0007669"/>
    <property type="project" value="InterPro"/>
</dbReference>
<gene>
    <name evidence="4" type="ORF">HMPREF9723_01204</name>
</gene>
<accession>A0A0F6MPN2</accession>
<proteinExistence type="predicted"/>